<dbReference type="Gene3D" id="3.40.50.1460">
    <property type="match status" value="1"/>
</dbReference>
<keyword evidence="3" id="KW-0645">Protease</keyword>
<evidence type="ECO:0000256" key="3">
    <source>
        <dbReference type="ARBA" id="ARBA00022807"/>
    </source>
</evidence>
<keyword evidence="3" id="KW-0378">Hydrolase</keyword>
<keyword evidence="7" id="KW-1185">Reference proteome</keyword>
<proteinExistence type="inferred from homology"/>
<organism evidence="6 7">
    <name type="scientific">Marasmiellus scandens</name>
    <dbReference type="NCBI Taxonomy" id="2682957"/>
    <lineage>
        <taxon>Eukaryota</taxon>
        <taxon>Fungi</taxon>
        <taxon>Dikarya</taxon>
        <taxon>Basidiomycota</taxon>
        <taxon>Agaricomycotina</taxon>
        <taxon>Agaricomycetes</taxon>
        <taxon>Agaricomycetidae</taxon>
        <taxon>Agaricales</taxon>
        <taxon>Marasmiineae</taxon>
        <taxon>Omphalotaceae</taxon>
        <taxon>Marasmiellus</taxon>
    </lineage>
</organism>
<dbReference type="InterPro" id="IPR029030">
    <property type="entry name" value="Caspase-like_dom_sf"/>
</dbReference>
<dbReference type="PANTHER" id="PTHR48104:SF30">
    <property type="entry name" value="METACASPASE-1"/>
    <property type="match status" value="1"/>
</dbReference>
<sequence>MEYLQSRFISLSIFNEWNLQAASVPFRVQFENSQKCHPRIHLLAYEPRSPGFWIHNNVVCQLLGSSSHPFDAPVLVLVPMPKIKISSLGLSMAKWKPRLKLPAFFTGFRKKKAKTSAAGSKTDNSTDQAANTVLAPPFNQLPEADASPVIVDEPIEPDLSTSSGQAMNVDEDTSKPANITDSVTDVDMEYAPQQSSLISLDSSESNLPISSLSLPLFALIIGVDNYADSNIPKLAGCVADANDISMFLTRDLGVQADQIINLRNEQATRTAIINNIETLGLDSRISRDDPILVYYAGHGSNIAAPREWIPGVSEENAKIQMLLPHDFVPTSKNGEGQGILDVQLSTLLTRLADIKGNNITVIFDSCCSGSGTRTNELISVRSIELPKDYQVPSFDKVLHSLDNVLSSSTHSRAPIVAKGHENDGLASHVLLAACSRDEVAYEEDGRGRFTRELTKFLRDRQNPTHAITYEDVVKRLPDLPMQKPQCEGKYSKRILFNGKVPNHNHMQMYEIHPTQDKGKFTIEAGHVQGVTDGTRFAIYSEQDRSSPSIGELVSVRSNVYSSILEQINDTQNIPSPAWALQTQVGDIVLVNVALALPDLYDSIIKKVESLRRIAPILIKRHVEDEEHDYVFAVTKDTEKATFYLTDEICRKNKLTRLPHSEPLDVDRIHFIIIHAGEFFWALQHPSESNPQLLNDITLESYELIREGYRLKPTGSDLNIGGQITVLAGDDIRYGFKVTSKHSRPLYAWLFSFNMSDLSIDIVYKPNLSKSPDSCLGALNGELEIGYGAGGSQPQSFYLPSGMDADVTYLKLFLTTEHVDLSRLERPSPFGVPETSGRASRPNPVPSQVWGTILVPIIQKRP</sequence>
<dbReference type="EMBL" id="JBANRG010000015">
    <property type="protein sequence ID" value="KAK7460550.1"/>
    <property type="molecule type" value="Genomic_DNA"/>
</dbReference>
<evidence type="ECO:0000313" key="6">
    <source>
        <dbReference type="EMBL" id="KAK7460550.1"/>
    </source>
</evidence>
<evidence type="ECO:0000313" key="7">
    <source>
        <dbReference type="Proteomes" id="UP001498398"/>
    </source>
</evidence>
<evidence type="ECO:0000256" key="4">
    <source>
        <dbReference type="SAM" id="MobiDB-lite"/>
    </source>
</evidence>
<dbReference type="Proteomes" id="UP001498398">
    <property type="component" value="Unassembled WGS sequence"/>
</dbReference>
<evidence type="ECO:0000259" key="5">
    <source>
        <dbReference type="Pfam" id="PF00656"/>
    </source>
</evidence>
<protein>
    <recommendedName>
        <fullName evidence="5">Peptidase C14 caspase domain-containing protein</fullName>
    </recommendedName>
</protein>
<name>A0ABR1JHB5_9AGAR</name>
<dbReference type="InterPro" id="IPR011600">
    <property type="entry name" value="Pept_C14_caspase"/>
</dbReference>
<evidence type="ECO:0000256" key="2">
    <source>
        <dbReference type="ARBA" id="ARBA00022703"/>
    </source>
</evidence>
<evidence type="ECO:0000256" key="1">
    <source>
        <dbReference type="ARBA" id="ARBA00009005"/>
    </source>
</evidence>
<reference evidence="6 7" key="1">
    <citation type="submission" date="2024-01" db="EMBL/GenBank/DDBJ databases">
        <title>A draft genome for the cacao thread blight pathogen Marasmiellus scandens.</title>
        <authorList>
            <person name="Baruah I.K."/>
            <person name="Leung J."/>
            <person name="Bukari Y."/>
            <person name="Amoako-Attah I."/>
            <person name="Meinhardt L.W."/>
            <person name="Bailey B.A."/>
            <person name="Cohen S.P."/>
        </authorList>
    </citation>
    <scope>NUCLEOTIDE SEQUENCE [LARGE SCALE GENOMIC DNA]</scope>
    <source>
        <strain evidence="6 7">GH-19</strain>
    </source>
</reference>
<dbReference type="SUPFAM" id="SSF52129">
    <property type="entry name" value="Caspase-like"/>
    <property type="match status" value="1"/>
</dbReference>
<comment type="caution">
    <text evidence="6">The sequence shown here is derived from an EMBL/GenBank/DDBJ whole genome shotgun (WGS) entry which is preliminary data.</text>
</comment>
<feature type="region of interest" description="Disordered" evidence="4">
    <location>
        <begin position="824"/>
        <end position="844"/>
    </location>
</feature>
<keyword evidence="3" id="KW-0788">Thiol protease</keyword>
<dbReference type="Pfam" id="PF00656">
    <property type="entry name" value="Peptidase_C14"/>
    <property type="match status" value="1"/>
</dbReference>
<comment type="similarity">
    <text evidence="1">Belongs to the peptidase C14B family.</text>
</comment>
<dbReference type="InterPro" id="IPR050452">
    <property type="entry name" value="Metacaspase"/>
</dbReference>
<feature type="domain" description="Peptidase C14 caspase" evidence="5">
    <location>
        <begin position="217"/>
        <end position="474"/>
    </location>
</feature>
<dbReference type="PANTHER" id="PTHR48104">
    <property type="entry name" value="METACASPASE-4"/>
    <property type="match status" value="1"/>
</dbReference>
<accession>A0ABR1JHB5</accession>
<keyword evidence="2" id="KW-0053">Apoptosis</keyword>
<gene>
    <name evidence="6" type="ORF">VKT23_009270</name>
</gene>